<comment type="similarity">
    <text evidence="2">Belongs to the alliinase family.</text>
</comment>
<protein>
    <submittedName>
        <fullName evidence="7">L-tryptophan--pyruvate aminotransferase 1-like</fullName>
    </submittedName>
</protein>
<dbReference type="CDD" id="cd00609">
    <property type="entry name" value="AAT_like"/>
    <property type="match status" value="1"/>
</dbReference>
<keyword evidence="4 7" id="KW-0032">Aminotransferase</keyword>
<dbReference type="Gene3D" id="3.90.1150.10">
    <property type="entry name" value="Aspartate Aminotransferase, domain 1"/>
    <property type="match status" value="1"/>
</dbReference>
<keyword evidence="7" id="KW-0808">Transferase</keyword>
<dbReference type="OrthoDB" id="1633118at2759"/>
<dbReference type="AlphaFoldDB" id="A0A834WRH4"/>
<dbReference type="Gene3D" id="3.40.640.10">
    <property type="entry name" value="Type I PLP-dependent aspartate aminotransferase-like (Major domain)"/>
    <property type="match status" value="1"/>
</dbReference>
<dbReference type="InterPro" id="IPR015422">
    <property type="entry name" value="PyrdxlP-dep_Trfase_small"/>
</dbReference>
<dbReference type="GO" id="GO:0006520">
    <property type="term" value="P:amino acid metabolic process"/>
    <property type="evidence" value="ECO:0007669"/>
    <property type="project" value="TreeGrafter"/>
</dbReference>
<keyword evidence="5" id="KW-0663">Pyridoxal phosphate</keyword>
<accession>A0A834WRH4</accession>
<comment type="cofactor">
    <cofactor evidence="1">
        <name>pyridoxal 5'-phosphate</name>
        <dbReference type="ChEBI" id="CHEBI:597326"/>
    </cofactor>
</comment>
<sequence>MVTELCAAATPIPAVSVNNNYLACAPLPNINDDAFINLDQGDPVVMEAYWRRMSERCTVVIKGCEFLSYLSDLSNVCWFMMPRLRDNIKRLHALVGNADTENSHIVVGTGSTQLFQAALFALSSSSPPPHHPIHVLAASPYYSEYQDEVGVLRSGLYKWSGDALEYDKDEAFIEVVTSPNNPDGSIREAVVTRSGSEGKVIHDLAYYWPHYTPITHKASHDIMLFTFSKCTGHAGSRIGWAIVKDIEIAKKMTRFIQMSSIGVSKESQTRAAKIMEVICDSYQNFGSKESDLFFEYSKRLMKERWEKLREVVDQNGFFSLPNFPRAYCNFTKESSETYPAFAWLKCNEKDQDCEGYLEKKLKVLARSGKRFGADASLETCPTATGTDLMKGLGKQGYDIYLIFS</sequence>
<gene>
    <name evidence="7" type="ORF">G2W53_020490</name>
</gene>
<keyword evidence="7" id="KW-0670">Pyruvate</keyword>
<dbReference type="GO" id="GO:0008483">
    <property type="term" value="F:transaminase activity"/>
    <property type="evidence" value="ECO:0007669"/>
    <property type="project" value="UniProtKB-KW"/>
</dbReference>
<dbReference type="SUPFAM" id="SSF53383">
    <property type="entry name" value="PLP-dependent transferases"/>
    <property type="match status" value="1"/>
</dbReference>
<evidence type="ECO:0000256" key="4">
    <source>
        <dbReference type="ARBA" id="ARBA00022576"/>
    </source>
</evidence>
<dbReference type="InterPro" id="IPR050478">
    <property type="entry name" value="Ethylene_sulfur-biosynth"/>
</dbReference>
<evidence type="ECO:0000256" key="1">
    <source>
        <dbReference type="ARBA" id="ARBA00001933"/>
    </source>
</evidence>
<comment type="caution">
    <text evidence="7">The sequence shown here is derived from an EMBL/GenBank/DDBJ whole genome shotgun (WGS) entry which is preliminary data.</text>
</comment>
<evidence type="ECO:0000256" key="2">
    <source>
        <dbReference type="ARBA" id="ARBA00006312"/>
    </source>
</evidence>
<dbReference type="GO" id="GO:0016846">
    <property type="term" value="F:carbon-sulfur lyase activity"/>
    <property type="evidence" value="ECO:0007669"/>
    <property type="project" value="InterPro"/>
</dbReference>
<evidence type="ECO:0000259" key="6">
    <source>
        <dbReference type="Pfam" id="PF04864"/>
    </source>
</evidence>
<name>A0A834WRH4_9FABA</name>
<dbReference type="EMBL" id="JAAIUW010000006">
    <property type="protein sequence ID" value="KAF7829326.1"/>
    <property type="molecule type" value="Genomic_DNA"/>
</dbReference>
<reference evidence="7" key="1">
    <citation type="submission" date="2020-09" db="EMBL/GenBank/DDBJ databases">
        <title>Genome-Enabled Discovery of Anthraquinone Biosynthesis in Senna tora.</title>
        <authorList>
            <person name="Kang S.-H."/>
            <person name="Pandey R.P."/>
            <person name="Lee C.-M."/>
            <person name="Sim J.-S."/>
            <person name="Jeong J.-T."/>
            <person name="Choi B.-S."/>
            <person name="Jung M."/>
            <person name="Ginzburg D."/>
            <person name="Zhao K."/>
            <person name="Won S.Y."/>
            <person name="Oh T.-J."/>
            <person name="Yu Y."/>
            <person name="Kim N.-H."/>
            <person name="Lee O.R."/>
            <person name="Lee T.-H."/>
            <person name="Bashyal P."/>
            <person name="Kim T.-S."/>
            <person name="Lee W.-H."/>
            <person name="Kawkins C."/>
            <person name="Kim C.-K."/>
            <person name="Kim J.S."/>
            <person name="Ahn B.O."/>
            <person name="Rhee S.Y."/>
            <person name="Sohng J.K."/>
        </authorList>
    </citation>
    <scope>NUCLEOTIDE SEQUENCE</scope>
    <source>
        <tissue evidence="7">Leaf</tissue>
    </source>
</reference>
<dbReference type="Proteomes" id="UP000634136">
    <property type="component" value="Unassembled WGS sequence"/>
</dbReference>
<evidence type="ECO:0000256" key="5">
    <source>
        <dbReference type="ARBA" id="ARBA00022898"/>
    </source>
</evidence>
<evidence type="ECO:0000256" key="3">
    <source>
        <dbReference type="ARBA" id="ARBA00011738"/>
    </source>
</evidence>
<dbReference type="Pfam" id="PF04864">
    <property type="entry name" value="Alliinase_C"/>
    <property type="match status" value="1"/>
</dbReference>
<dbReference type="Gene3D" id="2.10.25.30">
    <property type="entry name" value="EGF-like, alliinase"/>
    <property type="match status" value="1"/>
</dbReference>
<dbReference type="InterPro" id="IPR015421">
    <property type="entry name" value="PyrdxlP-dep_Trfase_major"/>
</dbReference>
<proteinExistence type="inferred from homology"/>
<dbReference type="PANTHER" id="PTHR43795">
    <property type="entry name" value="BIFUNCTIONAL ASPARTATE AMINOTRANSFERASE AND GLUTAMATE/ASPARTATE-PREPHENATE AMINOTRANSFERASE-RELATED"/>
    <property type="match status" value="1"/>
</dbReference>
<dbReference type="PANTHER" id="PTHR43795:SF15">
    <property type="entry name" value="TRYPTOPHAN AMINOTRANSFERASE-RELATED PROTEIN 1"/>
    <property type="match status" value="1"/>
</dbReference>
<evidence type="ECO:0000313" key="7">
    <source>
        <dbReference type="EMBL" id="KAF7829326.1"/>
    </source>
</evidence>
<feature type="domain" description="Alliinase C-terminal" evidence="6">
    <location>
        <begin position="36"/>
        <end position="376"/>
    </location>
</feature>
<dbReference type="InterPro" id="IPR037029">
    <property type="entry name" value="Alliinase_N_sf"/>
</dbReference>
<organism evidence="7 8">
    <name type="scientific">Senna tora</name>
    <dbReference type="NCBI Taxonomy" id="362788"/>
    <lineage>
        <taxon>Eukaryota</taxon>
        <taxon>Viridiplantae</taxon>
        <taxon>Streptophyta</taxon>
        <taxon>Embryophyta</taxon>
        <taxon>Tracheophyta</taxon>
        <taxon>Spermatophyta</taxon>
        <taxon>Magnoliopsida</taxon>
        <taxon>eudicotyledons</taxon>
        <taxon>Gunneridae</taxon>
        <taxon>Pentapetalae</taxon>
        <taxon>rosids</taxon>
        <taxon>fabids</taxon>
        <taxon>Fabales</taxon>
        <taxon>Fabaceae</taxon>
        <taxon>Caesalpinioideae</taxon>
        <taxon>Cassia clade</taxon>
        <taxon>Senna</taxon>
    </lineage>
</organism>
<dbReference type="InterPro" id="IPR006948">
    <property type="entry name" value="Alliinase_C"/>
</dbReference>
<keyword evidence="8" id="KW-1185">Reference proteome</keyword>
<evidence type="ECO:0000313" key="8">
    <source>
        <dbReference type="Proteomes" id="UP000634136"/>
    </source>
</evidence>
<comment type="subunit">
    <text evidence="3">Homodimer.</text>
</comment>
<dbReference type="InterPro" id="IPR015424">
    <property type="entry name" value="PyrdxlP-dep_Trfase"/>
</dbReference>